<dbReference type="Proteomes" id="UP000266906">
    <property type="component" value="Unassembled WGS sequence"/>
</dbReference>
<protein>
    <submittedName>
        <fullName evidence="2">Uncharacterized protein</fullName>
    </submittedName>
</protein>
<feature type="compositionally biased region" description="Basic and acidic residues" evidence="1">
    <location>
        <begin position="21"/>
        <end position="30"/>
    </location>
</feature>
<evidence type="ECO:0000313" key="3">
    <source>
        <dbReference type="Proteomes" id="UP000266906"/>
    </source>
</evidence>
<evidence type="ECO:0000256" key="1">
    <source>
        <dbReference type="SAM" id="MobiDB-lite"/>
    </source>
</evidence>
<name>A0A3N4RV78_9ACTN</name>
<feature type="region of interest" description="Disordered" evidence="1">
    <location>
        <begin position="1"/>
        <end position="63"/>
    </location>
</feature>
<keyword evidence="3" id="KW-1185">Reference proteome</keyword>
<gene>
    <name evidence="2" type="ORF">EDD38_3284</name>
</gene>
<organism evidence="2 3">
    <name type="scientific">Kitasatospora cineracea</name>
    <dbReference type="NCBI Taxonomy" id="88074"/>
    <lineage>
        <taxon>Bacteria</taxon>
        <taxon>Bacillati</taxon>
        <taxon>Actinomycetota</taxon>
        <taxon>Actinomycetes</taxon>
        <taxon>Kitasatosporales</taxon>
        <taxon>Streptomycetaceae</taxon>
        <taxon>Kitasatospora</taxon>
    </lineage>
</organism>
<feature type="compositionally biased region" description="Polar residues" evidence="1">
    <location>
        <begin position="1"/>
        <end position="10"/>
    </location>
</feature>
<reference evidence="2 3" key="1">
    <citation type="submission" date="2018-11" db="EMBL/GenBank/DDBJ databases">
        <title>Sequencing the genomes of 1000 actinobacteria strains.</title>
        <authorList>
            <person name="Klenk H.-P."/>
        </authorList>
    </citation>
    <scope>NUCLEOTIDE SEQUENCE [LARGE SCALE GENOMIC DNA]</scope>
    <source>
        <strain evidence="2 3">DSM 44781</strain>
    </source>
</reference>
<dbReference type="RefSeq" id="WP_123818585.1">
    <property type="nucleotide sequence ID" value="NZ_RKQG01000001.1"/>
</dbReference>
<proteinExistence type="predicted"/>
<comment type="caution">
    <text evidence="2">The sequence shown here is derived from an EMBL/GenBank/DDBJ whole genome shotgun (WGS) entry which is preliminary data.</text>
</comment>
<dbReference type="EMBL" id="RKQG01000001">
    <property type="protein sequence ID" value="RPE34941.1"/>
    <property type="molecule type" value="Genomic_DNA"/>
</dbReference>
<accession>A0A3N4RV78</accession>
<dbReference type="AlphaFoldDB" id="A0A3N4RV78"/>
<evidence type="ECO:0000313" key="2">
    <source>
        <dbReference type="EMBL" id="RPE34941.1"/>
    </source>
</evidence>
<sequence length="63" mass="6993">MSWWTRNAEQQGARPGGSDEFYDRAYESATKKAAPTNDSRTGEVFDTSPKPARGWPFGRPSSP</sequence>